<comment type="caution">
    <text evidence="2">The sequence shown here is derived from an EMBL/GenBank/DDBJ whole genome shotgun (WGS) entry which is preliminary data.</text>
</comment>
<evidence type="ECO:0000259" key="1">
    <source>
        <dbReference type="Pfam" id="PF07411"/>
    </source>
</evidence>
<proteinExistence type="predicted"/>
<accession>K2GWL0</accession>
<dbReference type="AlphaFoldDB" id="K2GWL0"/>
<gene>
    <name evidence="2" type="ORF">ACD_3C00164G0002</name>
</gene>
<dbReference type="EMBL" id="AMFJ01000438">
    <property type="protein sequence ID" value="EKE27720.1"/>
    <property type="molecule type" value="Genomic_DNA"/>
</dbReference>
<feature type="domain" description="DUF1508" evidence="1">
    <location>
        <begin position="13"/>
        <end position="56"/>
    </location>
</feature>
<name>K2GWL0_9BACT</name>
<organism evidence="2">
    <name type="scientific">uncultured bacterium</name>
    <name type="common">gcode 4</name>
    <dbReference type="NCBI Taxonomy" id="1234023"/>
    <lineage>
        <taxon>Bacteria</taxon>
        <taxon>environmental samples</taxon>
    </lineage>
</organism>
<dbReference type="Pfam" id="PF07411">
    <property type="entry name" value="DUF1508"/>
    <property type="match status" value="1"/>
</dbReference>
<dbReference type="Gene3D" id="3.30.160.160">
    <property type="entry name" value="YegP-like"/>
    <property type="match status" value="1"/>
</dbReference>
<dbReference type="InterPro" id="IPR010879">
    <property type="entry name" value="DUF1508"/>
</dbReference>
<evidence type="ECO:0000313" key="2">
    <source>
        <dbReference type="EMBL" id="EKE27720.1"/>
    </source>
</evidence>
<dbReference type="InterPro" id="IPR036913">
    <property type="entry name" value="YegP-like_sf"/>
</dbReference>
<reference evidence="2" key="1">
    <citation type="journal article" date="2012" name="Science">
        <title>Fermentation, hydrogen, and sulfur metabolism in multiple uncultivated bacterial phyla.</title>
        <authorList>
            <person name="Wrighton K.C."/>
            <person name="Thomas B.C."/>
            <person name="Sharon I."/>
            <person name="Miller C.S."/>
            <person name="Castelle C.J."/>
            <person name="VerBerkmoes N.C."/>
            <person name="Wilkins M.J."/>
            <person name="Hettich R.L."/>
            <person name="Lipton M.S."/>
            <person name="Williams K.H."/>
            <person name="Long P.E."/>
            <person name="Banfield J.F."/>
        </authorList>
    </citation>
    <scope>NUCLEOTIDE SEQUENCE [LARGE SCALE GENOMIC DNA]</scope>
</reference>
<sequence length="58" mass="6953">MAKFELLKNSKWETYWHLKANNWEKICWSEWYSSKQNALDSINFVKVNAKESPISDNT</sequence>
<dbReference type="SUPFAM" id="SSF160113">
    <property type="entry name" value="YegP-like"/>
    <property type="match status" value="1"/>
</dbReference>
<protein>
    <recommendedName>
        <fullName evidence="1">DUF1508 domain-containing protein</fullName>
    </recommendedName>
</protein>